<evidence type="ECO:0000313" key="4">
    <source>
        <dbReference type="Proteomes" id="UP000828390"/>
    </source>
</evidence>
<feature type="compositionally biased region" description="Low complexity" evidence="1">
    <location>
        <begin position="189"/>
        <end position="209"/>
    </location>
</feature>
<name>A0A9D3YZK2_DREPO</name>
<evidence type="ECO:0000256" key="1">
    <source>
        <dbReference type="SAM" id="MobiDB-lite"/>
    </source>
</evidence>
<proteinExistence type="predicted"/>
<feature type="region of interest" description="Disordered" evidence="1">
    <location>
        <begin position="622"/>
        <end position="651"/>
    </location>
</feature>
<keyword evidence="4" id="KW-1185">Reference proteome</keyword>
<feature type="region of interest" description="Disordered" evidence="1">
    <location>
        <begin position="549"/>
        <end position="568"/>
    </location>
</feature>
<sequence>MRGIRAVLVICMLVHDASGQGWDMFAPHGMDMFATGVGGGGFGMYPPTAATPVQPDPAARDAQITAAEEQMAEAMSETSRNSPERQRIDRLIQASGGRFTGDAANLNYLVQEYIATSPGPSTPPPPENPPPQPVAPRGAQGRQGQGGAKQQNQGRGRQGGQGAGGQGAGGQGAGGQGAGSQGAGGQAAGGRSRQGQGRQGQAAQNQWSQTATTIAGGAAGWDQTTALPGNPWEHSAIAKWEAQHSIPARPRQVNPQPADAGQWFHQTGQGTNQASTLNQQPPANTWGVSEPAAAPTQQFPVPAISTPQQQQQLQQPQQQSQNHQQWQQPPQQRLSQQQWQQQPQLPLNQQQWQQPPQQPLNQQQWQQQPQNKQQLQQQPQQPQNQQQRWQQLQQPQNQPQWQQQPQQSQNQQKQWQQQPQQPQIQQQQWQQQPQQPQNQQQQWTQPPKQQAQQQQHFSQPPAQQQSNQQSQQQTQSPQQGTDSQGPGPAAQRLQRVQDRLHAINQQINEALANPVKLGLEQVKGLQDQVTSLLSVRNILTGQTNGASTLQTIKGQGAPQPPIRNQRQAPTPAQPLITLTQSNSNGPNVPYKVSPTQSHATKPAGRMSTPLIARANPARRRPVGFRRRPSNVPAQGDPVFTRNRGTIAPPNVISPLEMSKLKRGAGTTVAPVEGDMREVRGNQYRYTDADGYDVFQWVLYTGPPPTEVPQTTVDPGQGPGQVNQGQTEVTPPTPPTEPTPVDQGQGQGNQAQAEVTSPV</sequence>
<feature type="region of interest" description="Disordered" evidence="1">
    <location>
        <begin position="115"/>
        <end position="209"/>
    </location>
</feature>
<dbReference type="AlphaFoldDB" id="A0A9D3YZK2"/>
<feature type="signal peptide" evidence="2">
    <location>
        <begin position="1"/>
        <end position="19"/>
    </location>
</feature>
<feature type="region of interest" description="Disordered" evidence="1">
    <location>
        <begin position="247"/>
        <end position="493"/>
    </location>
</feature>
<reference evidence="3" key="1">
    <citation type="journal article" date="2019" name="bioRxiv">
        <title>The Genome of the Zebra Mussel, Dreissena polymorpha: A Resource for Invasive Species Research.</title>
        <authorList>
            <person name="McCartney M.A."/>
            <person name="Auch B."/>
            <person name="Kono T."/>
            <person name="Mallez S."/>
            <person name="Zhang Y."/>
            <person name="Obille A."/>
            <person name="Becker A."/>
            <person name="Abrahante J.E."/>
            <person name="Garbe J."/>
            <person name="Badalamenti J.P."/>
            <person name="Herman A."/>
            <person name="Mangelson H."/>
            <person name="Liachko I."/>
            <person name="Sullivan S."/>
            <person name="Sone E.D."/>
            <person name="Koren S."/>
            <person name="Silverstein K.A.T."/>
            <person name="Beckman K.B."/>
            <person name="Gohl D.M."/>
        </authorList>
    </citation>
    <scope>NUCLEOTIDE SEQUENCE</scope>
    <source>
        <strain evidence="3">Duluth1</strain>
        <tissue evidence="3">Whole animal</tissue>
    </source>
</reference>
<gene>
    <name evidence="3" type="ORF">DPMN_067430</name>
</gene>
<accession>A0A9D3YZK2</accession>
<feature type="chain" id="PRO_5038920178" evidence="2">
    <location>
        <begin position="20"/>
        <end position="758"/>
    </location>
</feature>
<feature type="compositionally biased region" description="Low complexity" evidence="1">
    <location>
        <begin position="307"/>
        <end position="488"/>
    </location>
</feature>
<protein>
    <submittedName>
        <fullName evidence="3">Uncharacterized protein</fullName>
    </submittedName>
</protein>
<keyword evidence="2" id="KW-0732">Signal</keyword>
<feature type="compositionally biased region" description="Pro residues" evidence="1">
    <location>
        <begin position="120"/>
        <end position="134"/>
    </location>
</feature>
<evidence type="ECO:0000256" key="2">
    <source>
        <dbReference type="SAM" id="SignalP"/>
    </source>
</evidence>
<evidence type="ECO:0000313" key="3">
    <source>
        <dbReference type="EMBL" id="KAH3707991.1"/>
    </source>
</evidence>
<dbReference type="EMBL" id="JAIWYP010000014">
    <property type="protein sequence ID" value="KAH3707991.1"/>
    <property type="molecule type" value="Genomic_DNA"/>
</dbReference>
<feature type="compositionally biased region" description="Gly residues" evidence="1">
    <location>
        <begin position="156"/>
        <end position="188"/>
    </location>
</feature>
<feature type="compositionally biased region" description="Low complexity" evidence="1">
    <location>
        <begin position="738"/>
        <end position="752"/>
    </location>
</feature>
<dbReference type="Proteomes" id="UP000828390">
    <property type="component" value="Unassembled WGS sequence"/>
</dbReference>
<feature type="compositionally biased region" description="Polar residues" evidence="1">
    <location>
        <begin position="264"/>
        <end position="287"/>
    </location>
</feature>
<reference evidence="3" key="2">
    <citation type="submission" date="2020-11" db="EMBL/GenBank/DDBJ databases">
        <authorList>
            <person name="McCartney M.A."/>
            <person name="Auch B."/>
            <person name="Kono T."/>
            <person name="Mallez S."/>
            <person name="Becker A."/>
            <person name="Gohl D.M."/>
            <person name="Silverstein K.A.T."/>
            <person name="Koren S."/>
            <person name="Bechman K.B."/>
            <person name="Herman A."/>
            <person name="Abrahante J.E."/>
            <person name="Garbe J."/>
        </authorList>
    </citation>
    <scope>NUCLEOTIDE SEQUENCE</scope>
    <source>
        <strain evidence="3">Duluth1</strain>
        <tissue evidence="3">Whole animal</tissue>
    </source>
</reference>
<comment type="caution">
    <text evidence="3">The sequence shown here is derived from an EMBL/GenBank/DDBJ whole genome shotgun (WGS) entry which is preliminary data.</text>
</comment>
<feature type="compositionally biased region" description="Low complexity" evidence="1">
    <location>
        <begin position="719"/>
        <end position="729"/>
    </location>
</feature>
<feature type="region of interest" description="Disordered" evidence="1">
    <location>
        <begin position="702"/>
        <end position="758"/>
    </location>
</feature>
<organism evidence="3 4">
    <name type="scientific">Dreissena polymorpha</name>
    <name type="common">Zebra mussel</name>
    <name type="synonym">Mytilus polymorpha</name>
    <dbReference type="NCBI Taxonomy" id="45954"/>
    <lineage>
        <taxon>Eukaryota</taxon>
        <taxon>Metazoa</taxon>
        <taxon>Spiralia</taxon>
        <taxon>Lophotrochozoa</taxon>
        <taxon>Mollusca</taxon>
        <taxon>Bivalvia</taxon>
        <taxon>Autobranchia</taxon>
        <taxon>Heteroconchia</taxon>
        <taxon>Euheterodonta</taxon>
        <taxon>Imparidentia</taxon>
        <taxon>Neoheterodontei</taxon>
        <taxon>Myida</taxon>
        <taxon>Dreissenoidea</taxon>
        <taxon>Dreissenidae</taxon>
        <taxon>Dreissena</taxon>
    </lineage>
</organism>
<dbReference type="OrthoDB" id="6146450at2759"/>